<dbReference type="CDD" id="cd07067">
    <property type="entry name" value="HP_PGM_like"/>
    <property type="match status" value="1"/>
</dbReference>
<dbReference type="InterPro" id="IPR001345">
    <property type="entry name" value="PG/BPGM_mutase_AS"/>
</dbReference>
<dbReference type="GO" id="GO:0006096">
    <property type="term" value="P:glycolytic process"/>
    <property type="evidence" value="ECO:0007669"/>
    <property type="project" value="UniProtKB-UniRule"/>
</dbReference>
<evidence type="ECO:0000256" key="7">
    <source>
        <dbReference type="PIRSR" id="PIRSR613078-3"/>
    </source>
</evidence>
<keyword evidence="3 4" id="KW-0413">Isomerase</keyword>
<dbReference type="InterPro" id="IPR005952">
    <property type="entry name" value="Phosphogly_mut1"/>
</dbReference>
<dbReference type="NCBIfam" id="TIGR01258">
    <property type="entry name" value="pgm_1"/>
    <property type="match status" value="1"/>
</dbReference>
<dbReference type="UniPathway" id="UPA00109">
    <property type="reaction ID" value="UER00186"/>
</dbReference>
<feature type="binding site" evidence="4 6">
    <location>
        <position position="103"/>
    </location>
    <ligand>
        <name>substrate</name>
    </ligand>
</feature>
<feature type="binding site" evidence="4 6">
    <location>
        <begin position="26"/>
        <end position="27"/>
    </location>
    <ligand>
        <name>substrate</name>
    </ligand>
</feature>
<gene>
    <name evidence="4" type="primary">gpmA</name>
    <name evidence="9" type="ORF">FC62_GL001199</name>
</gene>
<evidence type="ECO:0000313" key="9">
    <source>
        <dbReference type="EMBL" id="KRK37587.1"/>
    </source>
</evidence>
<feature type="binding site" evidence="4 6">
    <location>
        <begin position="92"/>
        <end position="95"/>
    </location>
    <ligand>
        <name>substrate</name>
    </ligand>
</feature>
<dbReference type="GO" id="GO:0006094">
    <property type="term" value="P:gluconeogenesis"/>
    <property type="evidence" value="ECO:0007669"/>
    <property type="project" value="UniProtKB-UniRule"/>
</dbReference>
<dbReference type="PROSITE" id="PS00175">
    <property type="entry name" value="PG_MUTASE"/>
    <property type="match status" value="1"/>
</dbReference>
<dbReference type="PIRSF" id="PIRSF000709">
    <property type="entry name" value="6PFK_2-Ptase"/>
    <property type="match status" value="1"/>
</dbReference>
<dbReference type="Proteomes" id="UP000050909">
    <property type="component" value="Unassembled WGS sequence"/>
</dbReference>
<comment type="function">
    <text evidence="4 8">Catalyzes the interconversion of 2-phosphoglycerate and 3-phosphoglycerate.</text>
</comment>
<dbReference type="GO" id="GO:0004619">
    <property type="term" value="F:phosphoglycerate mutase activity"/>
    <property type="evidence" value="ECO:0007669"/>
    <property type="project" value="UniProtKB-UniRule"/>
</dbReference>
<feature type="site" description="Transition state stabilizer" evidence="4 7">
    <location>
        <position position="182"/>
    </location>
</feature>
<organism evidence="9 10">
    <name type="scientific">Amylolactobacillus amylotrophicus DSM 20534</name>
    <dbReference type="NCBI Taxonomy" id="1423722"/>
    <lineage>
        <taxon>Bacteria</taxon>
        <taxon>Bacillati</taxon>
        <taxon>Bacillota</taxon>
        <taxon>Bacilli</taxon>
        <taxon>Lactobacillales</taxon>
        <taxon>Lactobacillaceae</taxon>
        <taxon>Amylolactobacillus</taxon>
    </lineage>
</organism>
<feature type="active site" description="Tele-phosphohistidine intermediate" evidence="4 5">
    <location>
        <position position="14"/>
    </location>
</feature>
<evidence type="ECO:0000256" key="2">
    <source>
        <dbReference type="ARBA" id="ARBA00023152"/>
    </source>
</evidence>
<evidence type="ECO:0000256" key="6">
    <source>
        <dbReference type="PIRSR" id="PIRSR613078-2"/>
    </source>
</evidence>
<dbReference type="PATRIC" id="fig|1423722.3.peg.1222"/>
<evidence type="ECO:0000256" key="8">
    <source>
        <dbReference type="RuleBase" id="RU004512"/>
    </source>
</evidence>
<dbReference type="SUPFAM" id="SSF53254">
    <property type="entry name" value="Phosphoglycerate mutase-like"/>
    <property type="match status" value="1"/>
</dbReference>
<dbReference type="Pfam" id="PF00300">
    <property type="entry name" value="His_Phos_1"/>
    <property type="match status" value="1"/>
</dbReference>
<dbReference type="EC" id="5.4.2.11" evidence="4 8"/>
<dbReference type="SMART" id="SM00855">
    <property type="entry name" value="PGAM"/>
    <property type="match status" value="1"/>
</dbReference>
<reference evidence="9 10" key="1">
    <citation type="journal article" date="2015" name="Genome Announc.">
        <title>Expanding the biotechnology potential of lactobacilli through comparative genomics of 213 strains and associated genera.</title>
        <authorList>
            <person name="Sun Z."/>
            <person name="Harris H.M."/>
            <person name="McCann A."/>
            <person name="Guo C."/>
            <person name="Argimon S."/>
            <person name="Zhang W."/>
            <person name="Yang X."/>
            <person name="Jeffery I.B."/>
            <person name="Cooney J.C."/>
            <person name="Kagawa T.F."/>
            <person name="Liu W."/>
            <person name="Song Y."/>
            <person name="Salvetti E."/>
            <person name="Wrobel A."/>
            <person name="Rasinkangas P."/>
            <person name="Parkhill J."/>
            <person name="Rea M.C."/>
            <person name="O'Sullivan O."/>
            <person name="Ritari J."/>
            <person name="Douillard F.P."/>
            <person name="Paul Ross R."/>
            <person name="Yang R."/>
            <person name="Briner A.E."/>
            <person name="Felis G.E."/>
            <person name="de Vos W.M."/>
            <person name="Barrangou R."/>
            <person name="Klaenhammer T.R."/>
            <person name="Caufield P.W."/>
            <person name="Cui Y."/>
            <person name="Zhang H."/>
            <person name="O'Toole P.W."/>
        </authorList>
    </citation>
    <scope>NUCLEOTIDE SEQUENCE [LARGE SCALE GENOMIC DNA]</scope>
    <source>
        <strain evidence="9 10">DSM 20534</strain>
    </source>
</reference>
<keyword evidence="4" id="KW-0312">Gluconeogenesis</keyword>
<protein>
    <recommendedName>
        <fullName evidence="4 8">2,3-bisphosphoglycerate-dependent phosphoglycerate mutase</fullName>
        <shortName evidence="4">BPG-dependent PGAM</shortName>
        <shortName evidence="4">PGAM</shortName>
        <shortName evidence="4">Phosphoglyceromutase</shortName>
        <shortName evidence="4">dPGM</shortName>
        <ecNumber evidence="4 8">5.4.2.11</ecNumber>
    </recommendedName>
</protein>
<feature type="binding site" evidence="4 6">
    <location>
        <begin position="119"/>
        <end position="120"/>
    </location>
    <ligand>
        <name>substrate</name>
    </ligand>
</feature>
<comment type="similarity">
    <text evidence="1 4">Belongs to the phosphoglycerate mutase family. BPG-dependent PGAM subfamily.</text>
</comment>
<dbReference type="InterPro" id="IPR013078">
    <property type="entry name" value="His_Pase_superF_clade-1"/>
</dbReference>
<evidence type="ECO:0000313" key="10">
    <source>
        <dbReference type="Proteomes" id="UP000050909"/>
    </source>
</evidence>
<dbReference type="AlphaFoldDB" id="A0A0R1GZR0"/>
<sequence length="228" mass="26294">MRDDIVPKLVIVRHGESLANASNTFTGWNDVDLSEKGITQAEHAGNLLRQLDFSPTMVHTSVLKRAIKTANIIMDINDWLYLPIQKTWRLNERHYGALRGINKDKARADFGAEQVQRWRRDFNEVPPLLQKADVERRYDLLDQSIMPRGESLAMSYRRILPYYADQIAPHLRRGEDQLIVAHGSSLRLIVKYLERVSDQGSSEIEIQNAEPLVYELTPELTIKHKIIL</sequence>
<comment type="pathway">
    <text evidence="4 8">Carbohydrate degradation; glycolysis; pyruvate from D-glyceraldehyde 3-phosphate: step 3/5.</text>
</comment>
<accession>A0A0R1GZR0</accession>
<evidence type="ECO:0000256" key="1">
    <source>
        <dbReference type="ARBA" id="ARBA00006717"/>
    </source>
</evidence>
<keyword evidence="2 4" id="KW-0324">Glycolysis</keyword>
<feature type="active site" description="Proton donor/acceptor" evidence="4 5">
    <location>
        <position position="92"/>
    </location>
</feature>
<evidence type="ECO:0000256" key="5">
    <source>
        <dbReference type="PIRSR" id="PIRSR613078-1"/>
    </source>
</evidence>
<keyword evidence="10" id="KW-1185">Reference proteome</keyword>
<comment type="caution">
    <text evidence="9">The sequence shown here is derived from an EMBL/GenBank/DDBJ whole genome shotgun (WGS) entry which is preliminary data.</text>
</comment>
<proteinExistence type="inferred from homology"/>
<name>A0A0R1GZR0_9LACO</name>
<evidence type="ECO:0000256" key="3">
    <source>
        <dbReference type="ARBA" id="ARBA00023235"/>
    </source>
</evidence>
<dbReference type="HAMAP" id="MF_01039">
    <property type="entry name" value="PGAM_GpmA"/>
    <property type="match status" value="1"/>
</dbReference>
<comment type="catalytic activity">
    <reaction evidence="4 8">
        <text>(2R)-2-phosphoglycerate = (2R)-3-phosphoglycerate</text>
        <dbReference type="Rhea" id="RHEA:15901"/>
        <dbReference type="ChEBI" id="CHEBI:58272"/>
        <dbReference type="ChEBI" id="CHEBI:58289"/>
        <dbReference type="EC" id="5.4.2.11"/>
    </reaction>
</comment>
<dbReference type="EMBL" id="AZCV01000004">
    <property type="protein sequence ID" value="KRK37587.1"/>
    <property type="molecule type" value="Genomic_DNA"/>
</dbReference>
<comment type="caution">
    <text evidence="4">Lacks conserved residue(s) required for the propagation of feature annotation.</text>
</comment>
<dbReference type="Gene3D" id="3.40.50.1240">
    <property type="entry name" value="Phosphoglycerate mutase-like"/>
    <property type="match status" value="1"/>
</dbReference>
<feature type="binding site" evidence="4 6">
    <location>
        <position position="65"/>
    </location>
    <ligand>
        <name>substrate</name>
    </ligand>
</feature>
<dbReference type="InterPro" id="IPR029033">
    <property type="entry name" value="His_PPase_superfam"/>
</dbReference>
<evidence type="ECO:0000256" key="4">
    <source>
        <dbReference type="HAMAP-Rule" id="MF_01039"/>
    </source>
</evidence>
<dbReference type="PANTHER" id="PTHR11931">
    <property type="entry name" value="PHOSPHOGLYCERATE MUTASE"/>
    <property type="match status" value="1"/>
</dbReference>
<feature type="binding site" evidence="4 6">
    <location>
        <begin position="13"/>
        <end position="20"/>
    </location>
    <ligand>
        <name>substrate</name>
    </ligand>
</feature>